<dbReference type="EMBL" id="CAJPDQ010000012">
    <property type="protein sequence ID" value="CAF9917536.1"/>
    <property type="molecule type" value="Genomic_DNA"/>
</dbReference>
<evidence type="ECO:0000313" key="4">
    <source>
        <dbReference type="Proteomes" id="UP000664169"/>
    </source>
</evidence>
<feature type="region of interest" description="Disordered" evidence="1">
    <location>
        <begin position="264"/>
        <end position="285"/>
    </location>
</feature>
<reference evidence="3" key="1">
    <citation type="submission" date="2021-03" db="EMBL/GenBank/DDBJ databases">
        <authorList>
            <person name="Tagirdzhanova G."/>
        </authorList>
    </citation>
    <scope>NUCLEOTIDE SEQUENCE</scope>
</reference>
<evidence type="ECO:0000313" key="3">
    <source>
        <dbReference type="EMBL" id="CAF9917536.1"/>
    </source>
</evidence>
<feature type="transmembrane region" description="Helical" evidence="2">
    <location>
        <begin position="232"/>
        <end position="254"/>
    </location>
</feature>
<evidence type="ECO:0000256" key="1">
    <source>
        <dbReference type="SAM" id="MobiDB-lite"/>
    </source>
</evidence>
<dbReference type="OrthoDB" id="5322539at2759"/>
<comment type="caution">
    <text evidence="3">The sequence shown here is derived from an EMBL/GenBank/DDBJ whole genome shotgun (WGS) entry which is preliminary data.</text>
</comment>
<organism evidence="3 4">
    <name type="scientific">Gomphillus americanus</name>
    <dbReference type="NCBI Taxonomy" id="1940652"/>
    <lineage>
        <taxon>Eukaryota</taxon>
        <taxon>Fungi</taxon>
        <taxon>Dikarya</taxon>
        <taxon>Ascomycota</taxon>
        <taxon>Pezizomycotina</taxon>
        <taxon>Lecanoromycetes</taxon>
        <taxon>OSLEUM clade</taxon>
        <taxon>Ostropomycetidae</taxon>
        <taxon>Ostropales</taxon>
        <taxon>Graphidaceae</taxon>
        <taxon>Gomphilloideae</taxon>
        <taxon>Gomphillus</taxon>
    </lineage>
</organism>
<keyword evidence="4" id="KW-1185">Reference proteome</keyword>
<feature type="transmembrane region" description="Helical" evidence="2">
    <location>
        <begin position="354"/>
        <end position="382"/>
    </location>
</feature>
<sequence length="834" mass="92214">MGETGELLTVLSEVQSFISEFLSTASDKVASFLSSASCTGCSNVFPLSIVGVVGQTQYEPTRGATRLSTMTQKIGFITLDGNGNVQGTFFTALWQIPASPLSWESPISGTLGLYPPSYLTALSTIVQDYYSWQDFKEVDNCVDTSKFFSFDSTVTFLADDITLVKGTSPDYADKILGSAVQTRLPRPTCITTSLEVSTTTIPIPTVIAAAQTFTIQAGDFQEDSQIPVSVKIALGLVFGLSVGLILGFLAFFLWKRRKISQQQPHVSSQTQSRSELGNQGYGSQTKVQEVSVSEVVANTHEIKRRSWERHWRAPMLMLGGILLGVVFVLGHHFFYASIHMQPVDDIYLSQAWVIRFGTLLAFLVKICLAATVATSFVQLQWLELRRKPWTVKDIDVLSSVLGNILSYLNYVWLQYRSLTLLAAVFWLLPLLPVITPGTLNVRSLAHQQETLMVVPKFTPENDSIIEPWGSLALGPAGTFITIDPSPGLAQVWVPGNEYTSQNAYARNIDLVSQDAARIFVLSTVRSGPAPNVTINGESYWLPKVTECSLYNASYSVDFSFQNSEQTVVTNVSFLHNVAAPPMAYTLRPPAASLQSYWSLMAGLGNTLIGSILNMTGYITSKGITNEYTRARYLSQIFVDGTYTNDQISDNIEEMFRNMTLSLVTSRRPYFTTNQTVVGNVTSYLITYIYNPLGLFLTYGIAFVLSLLCAAIGFYAFTINDGSYQNLFSTFLRATKHTRLIIEDGDEGKDPLPKTLGRATVQVTPKHPQPDPWLQSPVQRHILVREPQLSHNPTTRQQEQLKNRHPSSPSGMSDENTFDGVEVSKGPETPLRQQT</sequence>
<gene>
    <name evidence="3" type="ORF">GOMPHAMPRED_001297</name>
</gene>
<dbReference type="PANTHER" id="PTHR35041:SF6">
    <property type="entry name" value="FORMYLMETHIONINE DEFORMYLASE-LIKE PROTEIN-RELATED"/>
    <property type="match status" value="1"/>
</dbReference>
<evidence type="ECO:0008006" key="5">
    <source>
        <dbReference type="Google" id="ProtNLM"/>
    </source>
</evidence>
<proteinExistence type="predicted"/>
<dbReference type="PANTHER" id="PTHR35041">
    <property type="entry name" value="MEDIATOR OF RNA POLYMERASE II TRANSCRIPTION SUBUNIT 1"/>
    <property type="match status" value="1"/>
</dbReference>
<keyword evidence="2" id="KW-0812">Transmembrane</keyword>
<feature type="transmembrane region" description="Helical" evidence="2">
    <location>
        <begin position="418"/>
        <end position="439"/>
    </location>
</feature>
<feature type="transmembrane region" description="Helical" evidence="2">
    <location>
        <begin position="394"/>
        <end position="412"/>
    </location>
</feature>
<evidence type="ECO:0000256" key="2">
    <source>
        <dbReference type="SAM" id="Phobius"/>
    </source>
</evidence>
<keyword evidence="2" id="KW-0472">Membrane</keyword>
<feature type="transmembrane region" description="Helical" evidence="2">
    <location>
        <begin position="313"/>
        <end position="334"/>
    </location>
</feature>
<protein>
    <recommendedName>
        <fullName evidence="5">Transmembrane protein</fullName>
    </recommendedName>
</protein>
<keyword evidence="2" id="KW-1133">Transmembrane helix</keyword>
<dbReference type="Proteomes" id="UP000664169">
    <property type="component" value="Unassembled WGS sequence"/>
</dbReference>
<name>A0A8H3F3J8_9LECA</name>
<feature type="compositionally biased region" description="Polar residues" evidence="1">
    <location>
        <begin position="788"/>
        <end position="814"/>
    </location>
</feature>
<dbReference type="AlphaFoldDB" id="A0A8H3F3J8"/>
<feature type="region of interest" description="Disordered" evidence="1">
    <location>
        <begin position="784"/>
        <end position="834"/>
    </location>
</feature>
<feature type="transmembrane region" description="Helical" evidence="2">
    <location>
        <begin position="692"/>
        <end position="716"/>
    </location>
</feature>
<accession>A0A8H3F3J8</accession>